<sequence length="254" mass="30914">MKKNKVVSLLNHKTNEGKNVKYSSLLEEFIEPFASEFQYFEYQEDIFDFAISAWNFANMSFIVDKNEFERTISLIKDEIANYPLLKKMIQHKQTNFKEFKNFIIDFELYEKNNSLTLTVVTQKEEVYLSNHQELEKTFIETEFNQNYINRSAISLKPLQPFIDWYNKVHPNDKIDETDVDEVNIYLINSNYYDDIETYLKKKFDIYFKIELEDWFDDRKNWPKKRTYKMFKQWFRVDVSNAIYDLEKVPVKKIE</sequence>
<evidence type="ECO:0000313" key="2">
    <source>
        <dbReference type="Proteomes" id="UP000663935"/>
    </source>
</evidence>
<reference evidence="1 2" key="1">
    <citation type="submission" date="2021-03" db="EMBL/GenBank/DDBJ databases">
        <title>Complete genome of Polaribacter_sp.G4M1.</title>
        <authorList>
            <person name="Jeong S.W."/>
            <person name="Bae J.W."/>
        </authorList>
    </citation>
    <scope>NUCLEOTIDE SEQUENCE [LARGE SCALE GENOMIC DNA]</scope>
    <source>
        <strain evidence="1 2">G4M1</strain>
    </source>
</reference>
<dbReference type="Proteomes" id="UP000663935">
    <property type="component" value="Chromosome"/>
</dbReference>
<name>A0ABX7T097_9FLAO</name>
<dbReference type="EMBL" id="CP071795">
    <property type="protein sequence ID" value="QTD38444.1"/>
    <property type="molecule type" value="Genomic_DNA"/>
</dbReference>
<evidence type="ECO:0000313" key="1">
    <source>
        <dbReference type="EMBL" id="QTD38444.1"/>
    </source>
</evidence>
<keyword evidence="2" id="KW-1185">Reference proteome</keyword>
<organism evidence="1 2">
    <name type="scientific">Polaribacter batillariae</name>
    <dbReference type="NCBI Taxonomy" id="2808900"/>
    <lineage>
        <taxon>Bacteria</taxon>
        <taxon>Pseudomonadati</taxon>
        <taxon>Bacteroidota</taxon>
        <taxon>Flavobacteriia</taxon>
        <taxon>Flavobacteriales</taxon>
        <taxon>Flavobacteriaceae</taxon>
    </lineage>
</organism>
<dbReference type="RefSeq" id="WP_207972574.1">
    <property type="nucleotide sequence ID" value="NZ_CP071795.1"/>
</dbReference>
<gene>
    <name evidence="1" type="ORF">JL193_03890</name>
</gene>
<protein>
    <submittedName>
        <fullName evidence="1">Uncharacterized protein</fullName>
    </submittedName>
</protein>
<proteinExistence type="predicted"/>
<accession>A0ABX7T097</accession>